<evidence type="ECO:0000256" key="6">
    <source>
        <dbReference type="ARBA" id="ARBA00023136"/>
    </source>
</evidence>
<dbReference type="Proteomes" id="UP000564644">
    <property type="component" value="Unassembled WGS sequence"/>
</dbReference>
<feature type="transmembrane region" description="Helical" evidence="7">
    <location>
        <begin position="183"/>
        <end position="202"/>
    </location>
</feature>
<keyword evidence="3" id="KW-1003">Cell membrane</keyword>
<dbReference type="GO" id="GO:0055085">
    <property type="term" value="P:transmembrane transport"/>
    <property type="evidence" value="ECO:0007669"/>
    <property type="project" value="InterPro"/>
</dbReference>
<dbReference type="PROSITE" id="PS50928">
    <property type="entry name" value="ABC_TM1"/>
    <property type="match status" value="1"/>
</dbReference>
<proteinExistence type="inferred from homology"/>
<evidence type="ECO:0000313" key="9">
    <source>
        <dbReference type="EMBL" id="MBB6730912.1"/>
    </source>
</evidence>
<gene>
    <name evidence="9" type="ORF">H7C18_08350</name>
</gene>
<comment type="similarity">
    <text evidence="7">Belongs to the binding-protein-dependent transport system permease family.</text>
</comment>
<feature type="transmembrane region" description="Helical" evidence="7">
    <location>
        <begin position="81"/>
        <end position="106"/>
    </location>
</feature>
<reference evidence="9 10" key="1">
    <citation type="submission" date="2020-08" db="EMBL/GenBank/DDBJ databases">
        <title>Cohnella phylogeny.</title>
        <authorList>
            <person name="Dunlap C."/>
        </authorList>
    </citation>
    <scope>NUCLEOTIDE SEQUENCE [LARGE SCALE GENOMIC DNA]</scope>
    <source>
        <strain evidence="9 10">CBP 2801</strain>
    </source>
</reference>
<evidence type="ECO:0000256" key="5">
    <source>
        <dbReference type="ARBA" id="ARBA00022989"/>
    </source>
</evidence>
<feature type="transmembrane region" description="Helical" evidence="7">
    <location>
        <begin position="276"/>
        <end position="297"/>
    </location>
</feature>
<accession>A0A7X0VV24</accession>
<evidence type="ECO:0000313" key="10">
    <source>
        <dbReference type="Proteomes" id="UP000564644"/>
    </source>
</evidence>
<evidence type="ECO:0000256" key="7">
    <source>
        <dbReference type="RuleBase" id="RU363032"/>
    </source>
</evidence>
<feature type="transmembrane region" description="Helical" evidence="7">
    <location>
        <begin position="20"/>
        <end position="47"/>
    </location>
</feature>
<evidence type="ECO:0000256" key="2">
    <source>
        <dbReference type="ARBA" id="ARBA00022448"/>
    </source>
</evidence>
<sequence>METARSAPRPRKKTLTPSRLTLFALVLPCIALIFAFNYIPLFGWLYAFYDFKPGIPLSQSEFVGLKFFRLLFEDKEQLATVLINTFGLGILSILVSPLSAVFAILLNETASNRFRKVVQTLTTLPNFISWIIVFSLATAIFSSDGMLNGLLMKLGWIHDPTNVLADPGAAWAFQTAVSVWKSLGWGSIVYLAAIAGIDAELYDAAKVDGAGRFQRIRNVTVPGLMPTFFVLTLLNIAGILSVNFEQYFVFNNSLVAAKIETLDLYSVRIGISTGDVSFGTAIGMAKSVVSIVLLFLLNSFSRKVRGQSVF</sequence>
<protein>
    <submittedName>
        <fullName evidence="9">Sugar ABC transporter permease</fullName>
    </submittedName>
</protein>
<dbReference type="InterPro" id="IPR050809">
    <property type="entry name" value="UgpAE/MalFG_permease"/>
</dbReference>
<dbReference type="SUPFAM" id="SSF161098">
    <property type="entry name" value="MetI-like"/>
    <property type="match status" value="1"/>
</dbReference>
<dbReference type="GO" id="GO:0005886">
    <property type="term" value="C:plasma membrane"/>
    <property type="evidence" value="ECO:0007669"/>
    <property type="project" value="UniProtKB-SubCell"/>
</dbReference>
<dbReference type="PANTHER" id="PTHR43227:SF11">
    <property type="entry name" value="BLL4140 PROTEIN"/>
    <property type="match status" value="1"/>
</dbReference>
<dbReference type="Gene3D" id="1.10.3720.10">
    <property type="entry name" value="MetI-like"/>
    <property type="match status" value="1"/>
</dbReference>
<dbReference type="RefSeq" id="WP_185128566.1">
    <property type="nucleotide sequence ID" value="NZ_JACJVO010000009.1"/>
</dbReference>
<dbReference type="Pfam" id="PF00528">
    <property type="entry name" value="BPD_transp_1"/>
    <property type="match status" value="1"/>
</dbReference>
<evidence type="ECO:0000259" key="8">
    <source>
        <dbReference type="PROSITE" id="PS50928"/>
    </source>
</evidence>
<feature type="transmembrane region" description="Helical" evidence="7">
    <location>
        <begin position="223"/>
        <end position="244"/>
    </location>
</feature>
<keyword evidence="5 7" id="KW-1133">Transmembrane helix</keyword>
<dbReference type="InterPro" id="IPR035906">
    <property type="entry name" value="MetI-like_sf"/>
</dbReference>
<dbReference type="EMBL" id="JACJVO010000009">
    <property type="protein sequence ID" value="MBB6730912.1"/>
    <property type="molecule type" value="Genomic_DNA"/>
</dbReference>
<keyword evidence="4 7" id="KW-0812">Transmembrane</keyword>
<evidence type="ECO:0000256" key="4">
    <source>
        <dbReference type="ARBA" id="ARBA00022692"/>
    </source>
</evidence>
<dbReference type="CDD" id="cd06261">
    <property type="entry name" value="TM_PBP2"/>
    <property type="match status" value="1"/>
</dbReference>
<dbReference type="InterPro" id="IPR000515">
    <property type="entry name" value="MetI-like"/>
</dbReference>
<name>A0A7X0VV24_9BACL</name>
<keyword evidence="2 7" id="KW-0813">Transport</keyword>
<comment type="subcellular location">
    <subcellularLocation>
        <location evidence="1 7">Cell membrane</location>
        <topology evidence="1 7">Multi-pass membrane protein</topology>
    </subcellularLocation>
</comment>
<keyword evidence="6 7" id="KW-0472">Membrane</keyword>
<comment type="caution">
    <text evidence="9">The sequence shown here is derived from an EMBL/GenBank/DDBJ whole genome shotgun (WGS) entry which is preliminary data.</text>
</comment>
<evidence type="ECO:0000256" key="1">
    <source>
        <dbReference type="ARBA" id="ARBA00004651"/>
    </source>
</evidence>
<feature type="transmembrane region" description="Helical" evidence="7">
    <location>
        <begin position="127"/>
        <end position="147"/>
    </location>
</feature>
<dbReference type="AlphaFoldDB" id="A0A7X0VV24"/>
<organism evidence="9 10">
    <name type="scientific">Cohnella zeiphila</name>
    <dbReference type="NCBI Taxonomy" id="2761120"/>
    <lineage>
        <taxon>Bacteria</taxon>
        <taxon>Bacillati</taxon>
        <taxon>Bacillota</taxon>
        <taxon>Bacilli</taxon>
        <taxon>Bacillales</taxon>
        <taxon>Paenibacillaceae</taxon>
        <taxon>Cohnella</taxon>
    </lineage>
</organism>
<evidence type="ECO:0000256" key="3">
    <source>
        <dbReference type="ARBA" id="ARBA00022475"/>
    </source>
</evidence>
<feature type="domain" description="ABC transmembrane type-1" evidence="8">
    <location>
        <begin position="82"/>
        <end position="297"/>
    </location>
</feature>
<dbReference type="PANTHER" id="PTHR43227">
    <property type="entry name" value="BLL4140 PROTEIN"/>
    <property type="match status" value="1"/>
</dbReference>
<keyword evidence="10" id="KW-1185">Reference proteome</keyword>